<feature type="non-terminal residue" evidence="1">
    <location>
        <position position="1"/>
    </location>
</feature>
<protein>
    <submittedName>
        <fullName evidence="1">Uncharacterized protein</fullName>
    </submittedName>
</protein>
<evidence type="ECO:0000313" key="2">
    <source>
        <dbReference type="Proteomes" id="UP000807469"/>
    </source>
</evidence>
<dbReference type="Proteomes" id="UP000807469">
    <property type="component" value="Unassembled WGS sequence"/>
</dbReference>
<gene>
    <name evidence="1" type="ORF">BDN70DRAFT_815341</name>
</gene>
<accession>A0A9P5YSH6</accession>
<comment type="caution">
    <text evidence="1">The sequence shown here is derived from an EMBL/GenBank/DDBJ whole genome shotgun (WGS) entry which is preliminary data.</text>
</comment>
<name>A0A9P5YSH6_9AGAR</name>
<keyword evidence="2" id="KW-1185">Reference proteome</keyword>
<evidence type="ECO:0000313" key="1">
    <source>
        <dbReference type="EMBL" id="KAF9474634.1"/>
    </source>
</evidence>
<organism evidence="1 2">
    <name type="scientific">Pholiota conissans</name>
    <dbReference type="NCBI Taxonomy" id="109636"/>
    <lineage>
        <taxon>Eukaryota</taxon>
        <taxon>Fungi</taxon>
        <taxon>Dikarya</taxon>
        <taxon>Basidiomycota</taxon>
        <taxon>Agaricomycotina</taxon>
        <taxon>Agaricomycetes</taxon>
        <taxon>Agaricomycetidae</taxon>
        <taxon>Agaricales</taxon>
        <taxon>Agaricineae</taxon>
        <taxon>Strophariaceae</taxon>
        <taxon>Pholiota</taxon>
    </lineage>
</organism>
<dbReference type="OrthoDB" id="3247165at2759"/>
<sequence length="128" mass="14745">LYDITILNYTGKLSNTVTGLLRNLLIRSYQKYKGNACQSADWHPAIKWNATESKVKMSEDNGSWNIEINYAIIENAAITQNKKIKLNKQLQCSELSTDKLDTIDSIIEDEYNIHKNKKSVYNVLKYAR</sequence>
<reference evidence="1" key="1">
    <citation type="submission" date="2020-11" db="EMBL/GenBank/DDBJ databases">
        <authorList>
            <consortium name="DOE Joint Genome Institute"/>
            <person name="Ahrendt S."/>
            <person name="Riley R."/>
            <person name="Andreopoulos W."/>
            <person name="Labutti K."/>
            <person name="Pangilinan J."/>
            <person name="Ruiz-Duenas F.J."/>
            <person name="Barrasa J.M."/>
            <person name="Sanchez-Garcia M."/>
            <person name="Camarero S."/>
            <person name="Miyauchi S."/>
            <person name="Serrano A."/>
            <person name="Linde D."/>
            <person name="Babiker R."/>
            <person name="Drula E."/>
            <person name="Ayuso-Fernandez I."/>
            <person name="Pacheco R."/>
            <person name="Padilla G."/>
            <person name="Ferreira P."/>
            <person name="Barriuso J."/>
            <person name="Kellner H."/>
            <person name="Castanera R."/>
            <person name="Alfaro M."/>
            <person name="Ramirez L."/>
            <person name="Pisabarro A.G."/>
            <person name="Kuo A."/>
            <person name="Tritt A."/>
            <person name="Lipzen A."/>
            <person name="He G."/>
            <person name="Yan M."/>
            <person name="Ng V."/>
            <person name="Cullen D."/>
            <person name="Martin F."/>
            <person name="Rosso M.-N."/>
            <person name="Henrissat B."/>
            <person name="Hibbett D."/>
            <person name="Martinez A.T."/>
            <person name="Grigoriev I.V."/>
        </authorList>
    </citation>
    <scope>NUCLEOTIDE SEQUENCE</scope>
    <source>
        <strain evidence="1">CIRM-BRFM 674</strain>
    </source>
</reference>
<dbReference type="AlphaFoldDB" id="A0A9P5YSH6"/>
<dbReference type="EMBL" id="MU155369">
    <property type="protein sequence ID" value="KAF9474634.1"/>
    <property type="molecule type" value="Genomic_DNA"/>
</dbReference>
<proteinExistence type="predicted"/>